<evidence type="ECO:0000256" key="1">
    <source>
        <dbReference type="ARBA" id="ARBA00004427"/>
    </source>
</evidence>
<evidence type="ECO:0000256" key="4">
    <source>
        <dbReference type="ARBA" id="ARBA00022737"/>
    </source>
</evidence>
<feature type="domain" description="KASH" evidence="18">
    <location>
        <begin position="622"/>
        <end position="680"/>
    </location>
</feature>
<dbReference type="PANTHER" id="PTHR47535:SF2">
    <property type="entry name" value="NESPRIN-3"/>
    <property type="match status" value="1"/>
</dbReference>
<accession>A0A8C6Z280</accession>
<keyword evidence="5" id="KW-0256">Endoplasmic reticulum</keyword>
<dbReference type="InterPro" id="IPR052403">
    <property type="entry name" value="LINC-complex_assoc"/>
</dbReference>
<dbReference type="SMART" id="SM01249">
    <property type="entry name" value="KASH"/>
    <property type="match status" value="1"/>
</dbReference>
<evidence type="ECO:0000256" key="6">
    <source>
        <dbReference type="ARBA" id="ARBA00022989"/>
    </source>
</evidence>
<protein>
    <recommendedName>
        <fullName evidence="12">Nesprin-3</fullName>
    </recommendedName>
    <alternativeName>
        <fullName evidence="13">KASH domain-containing protein 3</fullName>
    </alternativeName>
    <alternativeName>
        <fullName evidence="14">Nuclear envelope spectrin repeat protein 3</fullName>
    </alternativeName>
</protein>
<dbReference type="InterPro" id="IPR057933">
    <property type="entry name" value="SYNE3_dom"/>
</dbReference>
<comment type="subcellular location">
    <subcellularLocation>
        <location evidence="10">Nucleus outer membrane</location>
        <topology evidence="10">Single-pass type IV membrane protein</topology>
    </subcellularLocation>
    <subcellularLocation>
        <location evidence="1">Rough endoplasmic reticulum</location>
    </subcellularLocation>
</comment>
<organism evidence="19 20">
    <name type="scientific">Nothoprocta perdicaria</name>
    <name type="common">Chilean tinamou</name>
    <name type="synonym">Crypturus perdicarius</name>
    <dbReference type="NCBI Taxonomy" id="30464"/>
    <lineage>
        <taxon>Eukaryota</taxon>
        <taxon>Metazoa</taxon>
        <taxon>Chordata</taxon>
        <taxon>Craniata</taxon>
        <taxon>Vertebrata</taxon>
        <taxon>Euteleostomi</taxon>
        <taxon>Archelosauria</taxon>
        <taxon>Archosauria</taxon>
        <taxon>Dinosauria</taxon>
        <taxon>Saurischia</taxon>
        <taxon>Theropoda</taxon>
        <taxon>Coelurosauria</taxon>
        <taxon>Aves</taxon>
        <taxon>Palaeognathae</taxon>
        <taxon>Tinamiformes</taxon>
        <taxon>Tinamidae</taxon>
        <taxon>Nothoprocta</taxon>
    </lineage>
</organism>
<keyword evidence="4" id="KW-0677">Repeat</keyword>
<evidence type="ECO:0000256" key="14">
    <source>
        <dbReference type="ARBA" id="ARBA00079239"/>
    </source>
</evidence>
<evidence type="ECO:0000256" key="10">
    <source>
        <dbReference type="ARBA" id="ARBA00046312"/>
    </source>
</evidence>
<evidence type="ECO:0000313" key="20">
    <source>
        <dbReference type="Proteomes" id="UP000694420"/>
    </source>
</evidence>
<feature type="topological domain" description="Perinuclear space" evidence="15">
    <location>
        <begin position="652"/>
        <end position="680"/>
    </location>
</feature>
<feature type="transmembrane region" description="Helical" evidence="17">
    <location>
        <begin position="633"/>
        <end position="652"/>
    </location>
</feature>
<evidence type="ECO:0000256" key="7">
    <source>
        <dbReference type="ARBA" id="ARBA00023136"/>
    </source>
</evidence>
<dbReference type="AlphaFoldDB" id="A0A8C6Z280"/>
<dbReference type="Pfam" id="PF00435">
    <property type="entry name" value="Spectrin"/>
    <property type="match status" value="1"/>
</dbReference>
<evidence type="ECO:0000256" key="12">
    <source>
        <dbReference type="ARBA" id="ARBA00074125"/>
    </source>
</evidence>
<dbReference type="InterPro" id="IPR057932">
    <property type="entry name" value="Spectrin_SYNE1_3"/>
</dbReference>
<evidence type="ECO:0000256" key="3">
    <source>
        <dbReference type="ARBA" id="ARBA00022692"/>
    </source>
</evidence>
<keyword evidence="6 17" id="KW-1133">Transmembrane helix</keyword>
<dbReference type="Pfam" id="PF10541">
    <property type="entry name" value="KASH"/>
    <property type="match status" value="1"/>
</dbReference>
<dbReference type="Gene3D" id="1.20.58.60">
    <property type="match status" value="2"/>
</dbReference>
<feature type="transmembrane region" description="Helical" evidence="17">
    <location>
        <begin position="12"/>
        <end position="33"/>
    </location>
</feature>
<dbReference type="Pfam" id="PF25804">
    <property type="entry name" value="SYNE3"/>
    <property type="match status" value="1"/>
</dbReference>
<dbReference type="PROSITE" id="PS51049">
    <property type="entry name" value="KASH"/>
    <property type="match status" value="1"/>
</dbReference>
<keyword evidence="8" id="KW-1015">Disulfide bond</keyword>
<dbReference type="InterPro" id="IPR002017">
    <property type="entry name" value="Spectrin_repeat"/>
</dbReference>
<keyword evidence="9" id="KW-0539">Nucleus</keyword>
<evidence type="ECO:0000256" key="8">
    <source>
        <dbReference type="ARBA" id="ARBA00023157"/>
    </source>
</evidence>
<proteinExistence type="inferred from homology"/>
<dbReference type="Ensembl" id="ENSNPET00000007177.1">
    <property type="protein sequence ID" value="ENSNPEP00000007007.1"/>
    <property type="gene ID" value="ENSNPEG00000005253.1"/>
</dbReference>
<feature type="coiled-coil region" evidence="16">
    <location>
        <begin position="344"/>
        <end position="371"/>
    </location>
</feature>
<dbReference type="GO" id="GO:0005640">
    <property type="term" value="C:nuclear outer membrane"/>
    <property type="evidence" value="ECO:0007669"/>
    <property type="project" value="UniProtKB-SubCell"/>
</dbReference>
<dbReference type="GO" id="GO:0007097">
    <property type="term" value="P:nuclear migration"/>
    <property type="evidence" value="ECO:0007669"/>
    <property type="project" value="TreeGrafter"/>
</dbReference>
<keyword evidence="20" id="KW-1185">Reference proteome</keyword>
<reference evidence="19" key="1">
    <citation type="submission" date="2025-08" db="UniProtKB">
        <authorList>
            <consortium name="Ensembl"/>
        </authorList>
    </citation>
    <scope>IDENTIFICATION</scope>
</reference>
<dbReference type="Pfam" id="PF25803">
    <property type="entry name" value="Spectrin_SYNE1_2"/>
    <property type="match status" value="1"/>
</dbReference>
<evidence type="ECO:0000256" key="17">
    <source>
        <dbReference type="SAM" id="Phobius"/>
    </source>
</evidence>
<name>A0A8C6Z280_NOTPE</name>
<comment type="function">
    <text evidence="11">As a component of the LINC (LInker of Nucleoskeleton and Cytoskeleton) complex involved in the connection between the nuclear lamina and the cytoskeleton. The nucleocytoplasmic interactions established by the LINC complex play an important role in the transmission of mechanical forces across the nuclear envelope and in nuclear movement and positioning. Probable anchoring protein which tethers the nucleus to the cytoskeleton by binding PLEC which can associate with the intermediate filament system. Plays a role in the regulation of aortic epithelial cell morphology, and is required for flow-induced centrosome polarization and directional migration in aortic endothelial cells.</text>
</comment>
<feature type="coiled-coil region" evidence="16">
    <location>
        <begin position="66"/>
        <end position="175"/>
    </location>
</feature>
<evidence type="ECO:0000256" key="13">
    <source>
        <dbReference type="ARBA" id="ARBA00077501"/>
    </source>
</evidence>
<keyword evidence="3 15" id="KW-0812">Transmembrane</keyword>
<dbReference type="SUPFAM" id="SSF46966">
    <property type="entry name" value="Spectrin repeat"/>
    <property type="match status" value="1"/>
</dbReference>
<dbReference type="PANTHER" id="PTHR47535">
    <property type="entry name" value="MUSCLE-SPECIFIC PROTEIN 300 KDA, ISOFORM G"/>
    <property type="match status" value="1"/>
</dbReference>
<dbReference type="FunFam" id="1.20.58.60:FF:000247">
    <property type="entry name" value="Spectrin repeat-containing, nuclear envelope family member 3"/>
    <property type="match status" value="1"/>
</dbReference>
<dbReference type="GO" id="GO:0051015">
    <property type="term" value="F:actin filament binding"/>
    <property type="evidence" value="ECO:0007669"/>
    <property type="project" value="TreeGrafter"/>
</dbReference>
<evidence type="ECO:0000256" key="15">
    <source>
        <dbReference type="PROSITE-ProRule" id="PRU00385"/>
    </source>
</evidence>
<reference evidence="19" key="2">
    <citation type="submission" date="2025-09" db="UniProtKB">
        <authorList>
            <consortium name="Ensembl"/>
        </authorList>
    </citation>
    <scope>IDENTIFICATION</scope>
</reference>
<comment type="similarity">
    <text evidence="2">Belongs to the nesprin family.</text>
</comment>
<sequence length="680" mass="78391">MLVVVKWASRDYTSILSVQTLYFSLILFNLLFLQEIAKNIRSGGRKWKHLENQCADVIQNTSPLGAEWMKDELEELRKALEKLKLLCNVEENRLLEILQSEDAYESQARQLEADVQKFRKDLQRLENDLDHGAREKSEDEFVALWRKCSATRASLAAEECKVERLKAQLKELLRFSRDVQPHAESVVSAIQEYQRYWETSKMSADTESQLRRLFQNPLQDFEQWKPSVKMLLDTPEPALAQIEAALSESSQFKEKLMTLQLKKDLLNNILGEEEAKSFLVEVAEASKEREILHKGLLQSRHKLQNLLLQHKDFDAGFAPLQKKLSAIKAKVDLENEPQPDLLGKKTQLQRLQMLQDDLAELAVQMEEVEKLVQSNTTHRHEMNQLSSDSQALKRSLEMMIQQSEEHIQKHWAFNDKLSNLQQWIRITTEKLESYQCANGEWSIGSRMADLERLLAEFPDKEIQLHLVEAHGQLVMENSSPEETAHVQAELNQLKESWRSLKDMERIGEWQNKSSHLKLLGDFEEWLQGENTKLAEILALGSSSVEKTKARHIKLEELQSRVPDGQRLFEELLHLHPVTGNSEDLEDLRYRWMLYKSKLKEALSSPVGDSTSLSITKRSGGVCAFLRRACWAALPLQLLLLLLLLLAFLLPLAEETHSCSLANNFARSFNLMLRYEGPPPT</sequence>
<evidence type="ECO:0000313" key="19">
    <source>
        <dbReference type="Ensembl" id="ENSNPEP00000007007.1"/>
    </source>
</evidence>
<feature type="topological domain" description="Cytoplasmic" evidence="15">
    <location>
        <begin position="1"/>
        <end position="630"/>
    </location>
</feature>
<evidence type="ECO:0000256" key="2">
    <source>
        <dbReference type="ARBA" id="ARBA00008619"/>
    </source>
</evidence>
<evidence type="ECO:0000256" key="11">
    <source>
        <dbReference type="ARBA" id="ARBA00058355"/>
    </source>
</evidence>
<keyword evidence="7 15" id="KW-0472">Membrane</keyword>
<dbReference type="GO" id="GO:0005791">
    <property type="term" value="C:rough endoplasmic reticulum"/>
    <property type="evidence" value="ECO:0007669"/>
    <property type="project" value="UniProtKB-SubCell"/>
</dbReference>
<evidence type="ECO:0000256" key="5">
    <source>
        <dbReference type="ARBA" id="ARBA00022824"/>
    </source>
</evidence>
<evidence type="ECO:0000256" key="9">
    <source>
        <dbReference type="ARBA" id="ARBA00023242"/>
    </source>
</evidence>
<dbReference type="Proteomes" id="UP000694420">
    <property type="component" value="Unplaced"/>
</dbReference>
<evidence type="ECO:0000259" key="18">
    <source>
        <dbReference type="PROSITE" id="PS51049"/>
    </source>
</evidence>
<dbReference type="GO" id="GO:0034993">
    <property type="term" value="C:meiotic nuclear membrane microtubule tethering complex"/>
    <property type="evidence" value="ECO:0007669"/>
    <property type="project" value="UniProtKB-ARBA"/>
</dbReference>
<dbReference type="InterPro" id="IPR012315">
    <property type="entry name" value="KASH"/>
</dbReference>
<evidence type="ECO:0000256" key="16">
    <source>
        <dbReference type="SAM" id="Coils"/>
    </source>
</evidence>
<keyword evidence="16" id="KW-0175">Coiled coil</keyword>